<dbReference type="Gene3D" id="1.10.4030.10">
    <property type="entry name" value="Porin chaperone SurA, peptide-binding domain"/>
    <property type="match status" value="1"/>
</dbReference>
<proteinExistence type="inferred from homology"/>
<dbReference type="Gene3D" id="3.10.50.40">
    <property type="match status" value="1"/>
</dbReference>
<keyword evidence="7" id="KW-0143">Chaperone</keyword>
<dbReference type="InterPro" id="IPR052029">
    <property type="entry name" value="PpiD_chaperone"/>
</dbReference>
<dbReference type="PROSITE" id="PS50198">
    <property type="entry name" value="PPIC_PPIASE_2"/>
    <property type="match status" value="1"/>
</dbReference>
<evidence type="ECO:0000256" key="11">
    <source>
        <dbReference type="PROSITE-ProRule" id="PRU00278"/>
    </source>
</evidence>
<keyword evidence="6 12" id="KW-0472">Membrane</keyword>
<name>A0ABM7Q259_9GAMM</name>
<keyword evidence="15" id="KW-1185">Reference proteome</keyword>
<keyword evidence="4 12" id="KW-0812">Transmembrane</keyword>
<keyword evidence="3" id="KW-0997">Cell inner membrane</keyword>
<dbReference type="InterPro" id="IPR023058">
    <property type="entry name" value="PPIase_PpiC_CS"/>
</dbReference>
<evidence type="ECO:0000256" key="9">
    <source>
        <dbReference type="ARBA" id="ARBA00040743"/>
    </source>
</evidence>
<evidence type="ECO:0000256" key="4">
    <source>
        <dbReference type="ARBA" id="ARBA00022692"/>
    </source>
</evidence>
<organism evidence="14 15">
    <name type="scientific">Noviluteimonas caseinilytica</name>
    <dbReference type="NCBI Taxonomy" id="2675101"/>
    <lineage>
        <taxon>Bacteria</taxon>
        <taxon>Pseudomonadati</taxon>
        <taxon>Pseudomonadota</taxon>
        <taxon>Gammaproteobacteria</taxon>
        <taxon>Lysobacterales</taxon>
        <taxon>Lysobacteraceae</taxon>
        <taxon>Noviluteimonas</taxon>
    </lineage>
</organism>
<dbReference type="RefSeq" id="WP_213435260.1">
    <property type="nucleotide sequence ID" value="NZ_AP024545.1"/>
</dbReference>
<dbReference type="InterPro" id="IPR000297">
    <property type="entry name" value="PPIase_PpiC"/>
</dbReference>
<dbReference type="InterPro" id="IPR046357">
    <property type="entry name" value="PPIase_dom_sf"/>
</dbReference>
<evidence type="ECO:0000313" key="14">
    <source>
        <dbReference type="EMBL" id="BCT91241.1"/>
    </source>
</evidence>
<dbReference type="EMBL" id="AP024545">
    <property type="protein sequence ID" value="BCT91241.1"/>
    <property type="molecule type" value="Genomic_DNA"/>
</dbReference>
<evidence type="ECO:0000259" key="13">
    <source>
        <dbReference type="PROSITE" id="PS50198"/>
    </source>
</evidence>
<accession>A0ABM7Q259</accession>
<evidence type="ECO:0000256" key="3">
    <source>
        <dbReference type="ARBA" id="ARBA00022519"/>
    </source>
</evidence>
<dbReference type="PROSITE" id="PS01096">
    <property type="entry name" value="PPIC_PPIASE_1"/>
    <property type="match status" value="1"/>
</dbReference>
<gene>
    <name evidence="14" type="primary">ppiD</name>
    <name evidence="14" type="ORF">LYSCAS_02650</name>
</gene>
<sequence length="656" mass="70957">MLQKLREKTSGWIASVILGLLTIPFAFFGVEQYMQGRTETWAAKVEAPPTWWEGAPTFWPASTLWQREEISTQDFRTAFENARLRQRQQMGDQYDARAFDTPENKRALLDQLIDRKVLEMAADRAGIAVSNDRVAQAIATAPAYQVDGKFSRERYLFELSRSGQTAAQIENETRREEKVALLPESLAESAFATKSEVDRLITLTGEQRSVTYVQLPPAAPDTGPVAGKEIDAFYRAHRGAYRAPEQVTIEYVELDAASMPVPPADEATLRQRYADEKARLAGQEQRLVSHILVAVPANADAATQKAAEAKAAKIAADAKVPGADFAALARADSDDNISKAQGGDLGWVGKGGMPSKAFEDAVYAMQPGEVRGPVKTEFGYHVILVREAKAGSQASFEDMRDQLAREQADADREHAFTDLGTKFIDAVYKNPTALRAAADSMKLPVKTLGPFSRGGGAGIAGNAAVQRAAFQESAIQDGTASDLIEIGPNHSVVLRVTQHLPEHDLPVAQVRAQIVAAIRSERAAKAVQARADAMIAKVRAGTPLAQVATAEQLVAVNAPELKRGAPMPDPATTEAMFSVPAPAMGKATPGKTTLRNGSTVVFAVTAVVPGRANEASLQDRLLWQQQLSQWAGTGDAKAFIDDMRKSMQVDIAEDRL</sequence>
<evidence type="ECO:0000313" key="15">
    <source>
        <dbReference type="Proteomes" id="UP000681317"/>
    </source>
</evidence>
<evidence type="ECO:0000256" key="10">
    <source>
        <dbReference type="ARBA" id="ARBA00042775"/>
    </source>
</evidence>
<dbReference type="InterPro" id="IPR027304">
    <property type="entry name" value="Trigger_fact/SurA_dom_sf"/>
</dbReference>
<feature type="transmembrane region" description="Helical" evidence="12">
    <location>
        <begin position="12"/>
        <end position="30"/>
    </location>
</feature>
<evidence type="ECO:0000256" key="2">
    <source>
        <dbReference type="ARBA" id="ARBA00022475"/>
    </source>
</evidence>
<dbReference type="SUPFAM" id="SSF54534">
    <property type="entry name" value="FKBP-like"/>
    <property type="match status" value="1"/>
</dbReference>
<dbReference type="SUPFAM" id="SSF109998">
    <property type="entry name" value="Triger factor/SurA peptide-binding domain-like"/>
    <property type="match status" value="1"/>
</dbReference>
<keyword evidence="2" id="KW-1003">Cell membrane</keyword>
<protein>
    <recommendedName>
        <fullName evidence="9">Periplasmic chaperone PpiD</fullName>
    </recommendedName>
    <alternativeName>
        <fullName evidence="10">Periplasmic folding chaperone</fullName>
    </alternativeName>
</protein>
<dbReference type="GO" id="GO:0016853">
    <property type="term" value="F:isomerase activity"/>
    <property type="evidence" value="ECO:0007669"/>
    <property type="project" value="UniProtKB-KW"/>
</dbReference>
<dbReference type="Pfam" id="PF13624">
    <property type="entry name" value="SurA_N_3"/>
    <property type="match status" value="2"/>
</dbReference>
<comment type="subcellular location">
    <subcellularLocation>
        <location evidence="1">Cell inner membrane</location>
        <topology evidence="1">Single-pass type II membrane protein</topology>
        <orientation evidence="1">Periplasmic side</orientation>
    </subcellularLocation>
</comment>
<evidence type="ECO:0000256" key="12">
    <source>
        <dbReference type="SAM" id="Phobius"/>
    </source>
</evidence>
<evidence type="ECO:0000256" key="1">
    <source>
        <dbReference type="ARBA" id="ARBA00004382"/>
    </source>
</evidence>
<dbReference type="PANTHER" id="PTHR47529:SF1">
    <property type="entry name" value="PERIPLASMIC CHAPERONE PPID"/>
    <property type="match status" value="1"/>
</dbReference>
<dbReference type="Pfam" id="PF00639">
    <property type="entry name" value="Rotamase"/>
    <property type="match status" value="1"/>
</dbReference>
<keyword evidence="5 12" id="KW-1133">Transmembrane helix</keyword>
<evidence type="ECO:0000256" key="6">
    <source>
        <dbReference type="ARBA" id="ARBA00023136"/>
    </source>
</evidence>
<evidence type="ECO:0000256" key="5">
    <source>
        <dbReference type="ARBA" id="ARBA00022989"/>
    </source>
</evidence>
<evidence type="ECO:0000256" key="8">
    <source>
        <dbReference type="ARBA" id="ARBA00038408"/>
    </source>
</evidence>
<feature type="domain" description="PpiC" evidence="13">
    <location>
        <begin position="283"/>
        <end position="387"/>
    </location>
</feature>
<dbReference type="Proteomes" id="UP000681317">
    <property type="component" value="Chromosome"/>
</dbReference>
<dbReference type="PANTHER" id="PTHR47529">
    <property type="entry name" value="PEPTIDYL-PROLYL CIS-TRANS ISOMERASE D"/>
    <property type="match status" value="1"/>
</dbReference>
<keyword evidence="11" id="KW-0697">Rotamase</keyword>
<keyword evidence="11 14" id="KW-0413">Isomerase</keyword>
<comment type="similarity">
    <text evidence="8">Belongs to the PpiD chaperone family.</text>
</comment>
<evidence type="ECO:0000256" key="7">
    <source>
        <dbReference type="ARBA" id="ARBA00023186"/>
    </source>
</evidence>
<reference evidence="14 15" key="1">
    <citation type="submission" date="2021-03" db="EMBL/GenBank/DDBJ databases">
        <title>Complete Genome Sequences of Two Lysobacter Strains Isolated from Sea Water (Lysobacter caseinilyticus) and Soil (Lysobacter helvus) in South Korea.</title>
        <authorList>
            <person name="Watanabe Y."/>
            <person name="Arakawa K."/>
        </authorList>
    </citation>
    <scope>NUCLEOTIDE SEQUENCE [LARGE SCALE GENOMIC DNA]</scope>
    <source>
        <strain evidence="14 15">KVB24</strain>
    </source>
</reference>